<dbReference type="GO" id="GO:0048137">
    <property type="term" value="P:spermatocyte division"/>
    <property type="evidence" value="ECO:0007669"/>
    <property type="project" value="TreeGrafter"/>
</dbReference>
<feature type="region of interest" description="Disordered" evidence="1">
    <location>
        <begin position="348"/>
        <end position="377"/>
    </location>
</feature>
<name>A0AAV7BKL5_ENGPU</name>
<evidence type="ECO:0000256" key="1">
    <source>
        <dbReference type="SAM" id="MobiDB-lite"/>
    </source>
</evidence>
<feature type="region of interest" description="Disordered" evidence="1">
    <location>
        <begin position="1"/>
        <end position="28"/>
    </location>
</feature>
<feature type="compositionally biased region" description="Basic and acidic residues" evidence="1">
    <location>
        <begin position="1063"/>
        <end position="1091"/>
    </location>
</feature>
<dbReference type="PANTHER" id="PTHR35671">
    <property type="entry name" value="PROTEIN TOPAZ1"/>
    <property type="match status" value="1"/>
</dbReference>
<comment type="caution">
    <text evidence="2">The sequence shown here is derived from an EMBL/GenBank/DDBJ whole genome shotgun (WGS) entry which is preliminary data.</text>
</comment>
<evidence type="ECO:0000313" key="2">
    <source>
        <dbReference type="EMBL" id="KAG8572858.1"/>
    </source>
</evidence>
<dbReference type="PANTHER" id="PTHR35671:SF1">
    <property type="entry name" value="PROTEIN TOPAZ1"/>
    <property type="match status" value="1"/>
</dbReference>
<proteinExistence type="predicted"/>
<accession>A0AAV7BKL5</accession>
<feature type="region of interest" description="Disordered" evidence="1">
    <location>
        <begin position="210"/>
        <end position="230"/>
    </location>
</feature>
<sequence>MIELRPRKVSRLSESGSGRPECNVCEENSPARPAVVQPCKQVVGAGDGLKKRGRKPKIRQPDHSEESPIGLGSDEGGPHASRLCHENRPVIKKRKNLKDAEDSHCALTLVDAGEVLCQPKIGRKLKLSVCDIADSGQDESCGTAVPKHKSNDRATSVGLGRSIDDQEAGSAQNNALSVQIKRRRKLLIPQSVNSKERNVGVRRSTVVKQEGTAPNYASPEQGTRSKKKAAIQPCSTGLVVGDKSVNDAEPGSRSYRKKSITLCGSVNSQPEPKKRGRKAGSVLCKGVKEETPKDDFVVSGEAGESALHTIHVRVQRSLLRQVSKKKVVSSEHLKSNVKDLHLEPLNGEERRSSAERTCVQTKPSIPSRSNAANRVSNVKKRKIPVTAGLNTDCSMTVSEQSTLLQLEENAVTSEMSENNVAKCSTKTCHIHSPGLPNPVVRLQNCRSLYHLRSSSKEQVVLPSSSVQNQISPTAPSSNASISRIEDINNNEKMIGTTSIVNNQNNTKSFLKVKFSFRKKEQNHSSQCEERNIELTSIDSIGKDLNRESLQNRSNGLTRLKLSRSQNGTSKSELDNVNGISAGQNSLNETSTSLWSSWRTKTLFMSDEEISDHDFDKPSTISVCSSNLPQTKEGDTGTCQRVVPYTPKTIWKCSCARTYVLSIPQKKLAAVRNTIIFGIEAERSMEIYSNDKDSLLESVEGRMNENDGEPVCKKEKLSLQIGNAASPNSSSCESTLDASLSAKSKGVTETGASDTSFSVPSASEPSRKNIVECSKYCGPNDEFNASYLSSCDLMVDESLSSEKPSDTQALVDTCDTCLSIPQTQEPCIESKIPNNEFQLESKDKAHSIPKSPSRMEICIDQEPITNALPFKIPDDETVILLHGGIVCDLKKDLQNEVCPTSTSLEEVNDHRLSSHIHSDSEDIHFNFSSSERIDEEVKDKEVLETELLSSSTENLVVDLVKAYKEDVLVIDVIQDDPELFDFSTKEGGLSSIKYCKANSHVQPHKMLLISEVHRKVVPPVYESKPCVKRIEYISDPENDFFDVAYQQDASTSCTETNKITTFSKLEERGPIEKQDKDSPQESHHARSVEESKSSPAIQEALTSKPLPTPLQSLFHHPESSLISNSPTPWKNDVNCNRKDISPPEMAASDMRLKWKNEKASPRIQQTWLPNGYCRYHFNTFNGCTSRHCPFLHIPKMCDEK</sequence>
<dbReference type="InterPro" id="IPR038952">
    <property type="entry name" value="TOPAZ1"/>
</dbReference>
<gene>
    <name evidence="2" type="ORF">GDO81_012193</name>
</gene>
<feature type="non-terminal residue" evidence="2">
    <location>
        <position position="1199"/>
    </location>
</feature>
<feature type="region of interest" description="Disordered" evidence="1">
    <location>
        <begin position="42"/>
        <end position="87"/>
    </location>
</feature>
<organism evidence="2 3">
    <name type="scientific">Engystomops pustulosus</name>
    <name type="common">Tungara frog</name>
    <name type="synonym">Physalaemus pustulosus</name>
    <dbReference type="NCBI Taxonomy" id="76066"/>
    <lineage>
        <taxon>Eukaryota</taxon>
        <taxon>Metazoa</taxon>
        <taxon>Chordata</taxon>
        <taxon>Craniata</taxon>
        <taxon>Vertebrata</taxon>
        <taxon>Euteleostomi</taxon>
        <taxon>Amphibia</taxon>
        <taxon>Batrachia</taxon>
        <taxon>Anura</taxon>
        <taxon>Neobatrachia</taxon>
        <taxon>Hyloidea</taxon>
        <taxon>Leptodactylidae</taxon>
        <taxon>Leiuperinae</taxon>
        <taxon>Engystomops</taxon>
    </lineage>
</organism>
<dbReference type="Proteomes" id="UP000824782">
    <property type="component" value="Unassembled WGS sequence"/>
</dbReference>
<reference evidence="2" key="1">
    <citation type="thesis" date="2020" institute="ProQuest LLC" country="789 East Eisenhower Parkway, Ann Arbor, MI, USA">
        <title>Comparative Genomics and Chromosome Evolution.</title>
        <authorList>
            <person name="Mudd A.B."/>
        </authorList>
    </citation>
    <scope>NUCLEOTIDE SEQUENCE</scope>
    <source>
        <strain evidence="2">237g6f4</strain>
        <tissue evidence="2">Blood</tissue>
    </source>
</reference>
<protein>
    <recommendedName>
        <fullName evidence="4">C3H1-type domain-containing protein</fullName>
    </recommendedName>
</protein>
<dbReference type="EMBL" id="WNYA01000005">
    <property type="protein sequence ID" value="KAG8572858.1"/>
    <property type="molecule type" value="Genomic_DNA"/>
</dbReference>
<evidence type="ECO:0000313" key="3">
    <source>
        <dbReference type="Proteomes" id="UP000824782"/>
    </source>
</evidence>
<keyword evidence="3" id="KW-1185">Reference proteome</keyword>
<feature type="compositionally biased region" description="Polar residues" evidence="1">
    <location>
        <begin position="358"/>
        <end position="376"/>
    </location>
</feature>
<dbReference type="AlphaFoldDB" id="A0AAV7BKL5"/>
<evidence type="ECO:0008006" key="4">
    <source>
        <dbReference type="Google" id="ProtNLM"/>
    </source>
</evidence>
<feature type="region of interest" description="Disordered" evidence="1">
    <location>
        <begin position="1060"/>
        <end position="1134"/>
    </location>
</feature>